<reference evidence="12" key="1">
    <citation type="submission" date="2020-11" db="EMBL/GenBank/DDBJ databases">
        <authorList>
            <person name="Tran Van P."/>
        </authorList>
    </citation>
    <scope>NUCLEOTIDE SEQUENCE</scope>
</reference>
<dbReference type="GO" id="GO:0000110">
    <property type="term" value="C:nucleotide-excision repair factor 1 complex"/>
    <property type="evidence" value="ECO:0007669"/>
    <property type="project" value="TreeGrafter"/>
</dbReference>
<dbReference type="InterPro" id="IPR022652">
    <property type="entry name" value="Znf_XPA_CS"/>
</dbReference>
<feature type="region of interest" description="Disordered" evidence="10">
    <location>
        <begin position="238"/>
        <end position="259"/>
    </location>
</feature>
<keyword evidence="5" id="KW-0863">Zinc-finger</keyword>
<keyword evidence="3" id="KW-0479">Metal-binding</keyword>
<evidence type="ECO:0000313" key="12">
    <source>
        <dbReference type="EMBL" id="CAD7642225.1"/>
    </source>
</evidence>
<dbReference type="Proteomes" id="UP000728032">
    <property type="component" value="Unassembled WGS sequence"/>
</dbReference>
<evidence type="ECO:0000256" key="3">
    <source>
        <dbReference type="ARBA" id="ARBA00022723"/>
    </source>
</evidence>
<dbReference type="GO" id="GO:0008270">
    <property type="term" value="F:zinc ion binding"/>
    <property type="evidence" value="ECO:0007669"/>
    <property type="project" value="UniProtKB-KW"/>
</dbReference>
<dbReference type="EMBL" id="OC915855">
    <property type="protein sequence ID" value="CAD7642225.1"/>
    <property type="molecule type" value="Genomic_DNA"/>
</dbReference>
<keyword evidence="6" id="KW-0862">Zinc</keyword>
<dbReference type="GO" id="GO:0070914">
    <property type="term" value="P:UV-damage excision repair"/>
    <property type="evidence" value="ECO:0007669"/>
    <property type="project" value="TreeGrafter"/>
</dbReference>
<organism evidence="12">
    <name type="scientific">Oppiella nova</name>
    <dbReference type="NCBI Taxonomy" id="334625"/>
    <lineage>
        <taxon>Eukaryota</taxon>
        <taxon>Metazoa</taxon>
        <taxon>Ecdysozoa</taxon>
        <taxon>Arthropoda</taxon>
        <taxon>Chelicerata</taxon>
        <taxon>Arachnida</taxon>
        <taxon>Acari</taxon>
        <taxon>Acariformes</taxon>
        <taxon>Sarcoptiformes</taxon>
        <taxon>Oribatida</taxon>
        <taxon>Brachypylina</taxon>
        <taxon>Oppioidea</taxon>
        <taxon>Oppiidae</taxon>
        <taxon>Oppiella</taxon>
    </lineage>
</organism>
<dbReference type="OrthoDB" id="68328at2759"/>
<dbReference type="GO" id="GO:0006284">
    <property type="term" value="P:base-excision repair"/>
    <property type="evidence" value="ECO:0007669"/>
    <property type="project" value="TreeGrafter"/>
</dbReference>
<keyword evidence="7" id="KW-0238">DNA-binding</keyword>
<comment type="similarity">
    <text evidence="2">Belongs to the XPA family.</text>
</comment>
<dbReference type="GO" id="GO:0000715">
    <property type="term" value="P:nucleotide-excision repair, DNA damage recognition"/>
    <property type="evidence" value="ECO:0007669"/>
    <property type="project" value="TreeGrafter"/>
</dbReference>
<dbReference type="InterPro" id="IPR022658">
    <property type="entry name" value="XPA_CS"/>
</dbReference>
<dbReference type="InterPro" id="IPR022656">
    <property type="entry name" value="XPA_C"/>
</dbReference>
<evidence type="ECO:0000256" key="7">
    <source>
        <dbReference type="ARBA" id="ARBA00023125"/>
    </source>
</evidence>
<keyword evidence="4" id="KW-0227">DNA damage</keyword>
<dbReference type="PANTHER" id="PTHR10142">
    <property type="entry name" value="DNA REPAIR PROTEIN COMPLEMENTING XP-A CELLS"/>
    <property type="match status" value="1"/>
</dbReference>
<feature type="compositionally biased region" description="Acidic residues" evidence="10">
    <location>
        <begin position="247"/>
        <end position="257"/>
    </location>
</feature>
<feature type="region of interest" description="Disordered" evidence="10">
    <location>
        <begin position="1"/>
        <end position="23"/>
    </location>
</feature>
<evidence type="ECO:0000256" key="2">
    <source>
        <dbReference type="ARBA" id="ARBA00005548"/>
    </source>
</evidence>
<proteinExistence type="inferred from homology"/>
<accession>A0A7R9LID4</accession>
<dbReference type="Pfam" id="PF05181">
    <property type="entry name" value="XPA_C"/>
    <property type="match status" value="1"/>
</dbReference>
<feature type="compositionally biased region" description="Polar residues" evidence="10">
    <location>
        <begin position="56"/>
        <end position="66"/>
    </location>
</feature>
<evidence type="ECO:0000256" key="6">
    <source>
        <dbReference type="ARBA" id="ARBA00022833"/>
    </source>
</evidence>
<dbReference type="GO" id="GO:1901255">
    <property type="term" value="P:nucleotide-excision repair involved in interstrand cross-link repair"/>
    <property type="evidence" value="ECO:0007669"/>
    <property type="project" value="TreeGrafter"/>
</dbReference>
<dbReference type="AlphaFoldDB" id="A0A7R9LID4"/>
<dbReference type="Pfam" id="PF01286">
    <property type="entry name" value="XPA_N"/>
    <property type="match status" value="1"/>
</dbReference>
<keyword evidence="9" id="KW-0539">Nucleus</keyword>
<evidence type="ECO:0000256" key="5">
    <source>
        <dbReference type="ARBA" id="ARBA00022771"/>
    </source>
</evidence>
<evidence type="ECO:0000259" key="11">
    <source>
        <dbReference type="Pfam" id="PF05181"/>
    </source>
</evidence>
<dbReference type="Gene3D" id="3.90.530.10">
    <property type="entry name" value="XPA C-terminal domain"/>
    <property type="match status" value="1"/>
</dbReference>
<evidence type="ECO:0000256" key="10">
    <source>
        <dbReference type="SAM" id="MobiDB-lite"/>
    </source>
</evidence>
<feature type="domain" description="XPA C-terminal" evidence="11">
    <location>
        <begin position="137"/>
        <end position="187"/>
    </location>
</feature>
<dbReference type="EMBL" id="CAJPVJ010001030">
    <property type="protein sequence ID" value="CAG2163917.1"/>
    <property type="molecule type" value="Genomic_DNA"/>
</dbReference>
<dbReference type="InterPro" id="IPR009061">
    <property type="entry name" value="DNA-bd_dom_put_sf"/>
</dbReference>
<dbReference type="SUPFAM" id="SSF57716">
    <property type="entry name" value="Glucocorticoid receptor-like (DNA-binding domain)"/>
    <property type="match status" value="1"/>
</dbReference>
<dbReference type="CDD" id="cd21076">
    <property type="entry name" value="DBD_XPA"/>
    <property type="match status" value="1"/>
</dbReference>
<evidence type="ECO:0000256" key="8">
    <source>
        <dbReference type="ARBA" id="ARBA00023204"/>
    </source>
</evidence>
<name>A0A7R9LID4_9ACAR</name>
<feature type="region of interest" description="Disordered" evidence="10">
    <location>
        <begin position="202"/>
        <end position="222"/>
    </location>
</feature>
<dbReference type="PROSITE" id="PS00753">
    <property type="entry name" value="XPA_2"/>
    <property type="match status" value="1"/>
</dbReference>
<dbReference type="PANTHER" id="PTHR10142:SF0">
    <property type="entry name" value="DNA REPAIR PROTEIN COMPLEMENTING XP-A CELLS"/>
    <property type="match status" value="1"/>
</dbReference>
<dbReference type="FunFam" id="3.90.530.10:FF:000001">
    <property type="entry name" value="DNA repair protein complementing XP-A cells"/>
    <property type="match status" value="1"/>
</dbReference>
<feature type="compositionally biased region" description="Polar residues" evidence="10">
    <location>
        <begin position="87"/>
        <end position="96"/>
    </location>
</feature>
<gene>
    <name evidence="12" type="ORF">ONB1V03_LOCUS3478</name>
</gene>
<keyword evidence="8" id="KW-0234">DNA repair</keyword>
<dbReference type="SUPFAM" id="SSF46955">
    <property type="entry name" value="Putative DNA-binding domain"/>
    <property type="match status" value="1"/>
</dbReference>
<evidence type="ECO:0000256" key="9">
    <source>
        <dbReference type="ARBA" id="ARBA00023242"/>
    </source>
</evidence>
<feature type="region of interest" description="Disordered" evidence="10">
    <location>
        <begin position="46"/>
        <end position="100"/>
    </location>
</feature>
<sequence>MSAQMSTSGSAKRSKELTAEELSRIERNRQKALLLRQQKQQKLTAHELYSLEANHQHSGTGSQSTVGAHDSGGGFLVDSDDERDTTDSQSANTTADDNGVSEAVKCEECGQEFHKSFLWSKFSVKTCDSCRDLKDRHSLVTRTEAKSEYLLKDCDLDKRPPPLRYYAKKNPHEFARGDMKLYLRSQVEDRALEVWGSEEALEEERERRVGKGRKRKEKQYEKRLKSLRMSVRSSLYTRDTVGHNHDFDDEVYNEEEDRYEKRCKSCGHLDSYEKM</sequence>
<keyword evidence="13" id="KW-1185">Reference proteome</keyword>
<evidence type="ECO:0000313" key="13">
    <source>
        <dbReference type="Proteomes" id="UP000728032"/>
    </source>
</evidence>
<feature type="compositionally biased region" description="Basic and acidic residues" evidence="10">
    <location>
        <begin position="13"/>
        <end position="23"/>
    </location>
</feature>
<feature type="compositionally biased region" description="Polar residues" evidence="10">
    <location>
        <begin position="1"/>
        <end position="11"/>
    </location>
</feature>
<evidence type="ECO:0000256" key="1">
    <source>
        <dbReference type="ARBA" id="ARBA00004123"/>
    </source>
</evidence>
<dbReference type="GO" id="GO:0003684">
    <property type="term" value="F:damaged DNA binding"/>
    <property type="evidence" value="ECO:0007669"/>
    <property type="project" value="InterPro"/>
</dbReference>
<comment type="subcellular location">
    <subcellularLocation>
        <location evidence="1">Nucleus</location>
    </subcellularLocation>
</comment>
<dbReference type="InterPro" id="IPR037129">
    <property type="entry name" value="XPA_sf"/>
</dbReference>
<dbReference type="NCBIfam" id="TIGR00598">
    <property type="entry name" value="rad14"/>
    <property type="match status" value="1"/>
</dbReference>
<dbReference type="InterPro" id="IPR000465">
    <property type="entry name" value="XPA/RAD14"/>
</dbReference>
<protein>
    <recommendedName>
        <fullName evidence="11">XPA C-terminal domain-containing protein</fullName>
    </recommendedName>
</protein>
<evidence type="ECO:0000256" key="4">
    <source>
        <dbReference type="ARBA" id="ARBA00022763"/>
    </source>
</evidence>